<keyword evidence="7 10" id="KW-0012">Acyltransferase</keyword>
<dbReference type="EMBL" id="MZGX01000010">
    <property type="protein sequence ID" value="OPX44240.1"/>
    <property type="molecule type" value="Genomic_DNA"/>
</dbReference>
<dbReference type="InterPro" id="IPR004614">
    <property type="entry name" value="P_AcTrfase"/>
</dbReference>
<comment type="pathway">
    <text evidence="2">Metabolic intermediate biosynthesis; acetyl-CoA biosynthesis; acetyl-CoA from acetate: step 2/2.</text>
</comment>
<comment type="caution">
    <text evidence="10">The sequence shown here is derived from an EMBL/GenBank/DDBJ whole genome shotgun (WGS) entry which is preliminary data.</text>
</comment>
<evidence type="ECO:0000259" key="9">
    <source>
        <dbReference type="Pfam" id="PF01515"/>
    </source>
</evidence>
<evidence type="ECO:0000256" key="6">
    <source>
        <dbReference type="ARBA" id="ARBA00022679"/>
    </source>
</evidence>
<evidence type="ECO:0000256" key="5">
    <source>
        <dbReference type="ARBA" id="ARBA00021528"/>
    </source>
</evidence>
<dbReference type="RefSeq" id="WP_080064240.1">
    <property type="nucleotide sequence ID" value="NZ_MZGX01000010.1"/>
</dbReference>
<comment type="similarity">
    <text evidence="3">Belongs to the phosphate acetyltransferase and butyryltransferase family.</text>
</comment>
<organism evidence="10 11">
    <name type="scientific">Ruminiclostridium hungatei</name>
    <name type="common">Clostridium hungatei</name>
    <dbReference type="NCBI Taxonomy" id="48256"/>
    <lineage>
        <taxon>Bacteria</taxon>
        <taxon>Bacillati</taxon>
        <taxon>Bacillota</taxon>
        <taxon>Clostridia</taxon>
        <taxon>Eubacteriales</taxon>
        <taxon>Oscillospiraceae</taxon>
        <taxon>Ruminiclostridium</taxon>
    </lineage>
</organism>
<dbReference type="EC" id="2.3.1.8" evidence="4"/>
<name>A0A1V4SK43_RUMHU</name>
<evidence type="ECO:0000256" key="8">
    <source>
        <dbReference type="ARBA" id="ARBA00031108"/>
    </source>
</evidence>
<evidence type="ECO:0000313" key="11">
    <source>
        <dbReference type="Proteomes" id="UP000191554"/>
    </source>
</evidence>
<dbReference type="InterPro" id="IPR002505">
    <property type="entry name" value="PTA_PTB"/>
</dbReference>
<dbReference type="PANTHER" id="PTHR43356">
    <property type="entry name" value="PHOSPHATE ACETYLTRANSFERASE"/>
    <property type="match status" value="1"/>
</dbReference>
<dbReference type="Gene3D" id="3.40.50.10750">
    <property type="entry name" value="Isocitrate/Isopropylmalate dehydrogenase-like"/>
    <property type="match status" value="1"/>
</dbReference>
<evidence type="ECO:0000256" key="1">
    <source>
        <dbReference type="ARBA" id="ARBA00000705"/>
    </source>
</evidence>
<dbReference type="AlphaFoldDB" id="A0A1V4SK43"/>
<evidence type="ECO:0000256" key="7">
    <source>
        <dbReference type="ARBA" id="ARBA00023315"/>
    </source>
</evidence>
<accession>A0A1V4SK43</accession>
<evidence type="ECO:0000313" key="10">
    <source>
        <dbReference type="EMBL" id="OPX44240.1"/>
    </source>
</evidence>
<comment type="catalytic activity">
    <reaction evidence="1">
        <text>acetyl-CoA + phosphate = acetyl phosphate + CoA</text>
        <dbReference type="Rhea" id="RHEA:19521"/>
        <dbReference type="ChEBI" id="CHEBI:22191"/>
        <dbReference type="ChEBI" id="CHEBI:43474"/>
        <dbReference type="ChEBI" id="CHEBI:57287"/>
        <dbReference type="ChEBI" id="CHEBI:57288"/>
        <dbReference type="EC" id="2.3.1.8"/>
    </reaction>
</comment>
<evidence type="ECO:0000256" key="4">
    <source>
        <dbReference type="ARBA" id="ARBA00012707"/>
    </source>
</evidence>
<dbReference type="InterPro" id="IPR042112">
    <property type="entry name" value="P_AcTrfase_dom2"/>
</dbReference>
<dbReference type="Pfam" id="PF01515">
    <property type="entry name" value="PTA_PTB"/>
    <property type="match status" value="1"/>
</dbReference>
<dbReference type="SUPFAM" id="SSF53659">
    <property type="entry name" value="Isocitrate/Isopropylmalate dehydrogenase-like"/>
    <property type="match status" value="1"/>
</dbReference>
<keyword evidence="11" id="KW-1185">Reference proteome</keyword>
<dbReference type="Proteomes" id="UP000191554">
    <property type="component" value="Unassembled WGS sequence"/>
</dbReference>
<evidence type="ECO:0000256" key="3">
    <source>
        <dbReference type="ARBA" id="ARBA00005656"/>
    </source>
</evidence>
<dbReference type="NCBIfam" id="NF007233">
    <property type="entry name" value="PRK09653.1"/>
    <property type="match status" value="1"/>
</dbReference>
<dbReference type="PIRSF" id="PIRSF000428">
    <property type="entry name" value="P_Ac_trans"/>
    <property type="match status" value="1"/>
</dbReference>
<dbReference type="PANTHER" id="PTHR43356:SF3">
    <property type="entry name" value="PHOSPHATE ACETYLTRANSFERASE"/>
    <property type="match status" value="1"/>
</dbReference>
<keyword evidence="6 10" id="KW-0808">Transferase</keyword>
<dbReference type="InterPro" id="IPR050500">
    <property type="entry name" value="Phos_Acetyltrans/Butyryltrans"/>
</dbReference>
<evidence type="ECO:0000256" key="2">
    <source>
        <dbReference type="ARBA" id="ARBA00004989"/>
    </source>
</evidence>
<dbReference type="Gene3D" id="3.40.50.10950">
    <property type="match status" value="1"/>
</dbReference>
<dbReference type="InterPro" id="IPR042113">
    <property type="entry name" value="P_AcTrfase_dom1"/>
</dbReference>
<protein>
    <recommendedName>
        <fullName evidence="5">Phosphate acetyltransferase</fullName>
        <ecNumber evidence="4">2.3.1.8</ecNumber>
    </recommendedName>
    <alternativeName>
        <fullName evidence="8">Phosphotransacetylase</fullName>
    </alternativeName>
</protein>
<dbReference type="STRING" id="48256.CLHUN_17940"/>
<dbReference type="InterPro" id="IPR012147">
    <property type="entry name" value="P_Ac_Bu_trans"/>
</dbReference>
<sequence length="331" mass="35246">MNFLEQIVSRAKSEIKTIVLPESTDIRTIKAAAMIQEQGIANVILVGNRGEIEKLAGDLDISKAQIVDPADFDKFDEYVNTLYELRKSKGMTVEQAKKLLSENVLYFGIMMVKMGAADGMVAGAINSTGNTLRPALQILKTAPGAKLVSAFFIMVVPDCEYGEKGVFVYGDSGLVENPNAEELSEIAIASSKSFKSLVQAEPVVAMLSYSTYGSAKSELTEKVVEATRLAKQKAPELQLDGELQADAAIVASVGQSKAPGSSVAGKANVLIFPDLNCGNISYKLTQRLAKADAYGPIIQGLARPVNDLSRGCSAEDIVGVVAITCVQAQNM</sequence>
<gene>
    <name evidence="10" type="primary">pta</name>
    <name evidence="10" type="ORF">CLHUN_17940</name>
</gene>
<dbReference type="NCBIfam" id="TIGR00651">
    <property type="entry name" value="pta"/>
    <property type="match status" value="1"/>
</dbReference>
<dbReference type="OrthoDB" id="9805787at2"/>
<dbReference type="GO" id="GO:0008959">
    <property type="term" value="F:phosphate acetyltransferase activity"/>
    <property type="evidence" value="ECO:0007669"/>
    <property type="project" value="UniProtKB-EC"/>
</dbReference>
<feature type="domain" description="Phosphate acetyl/butaryl transferase" evidence="9">
    <location>
        <begin position="3"/>
        <end position="325"/>
    </location>
</feature>
<reference evidence="10 11" key="1">
    <citation type="submission" date="2017-03" db="EMBL/GenBank/DDBJ databases">
        <title>Genome sequence of Clostridium hungatei DSM 14427.</title>
        <authorList>
            <person name="Poehlein A."/>
            <person name="Daniel R."/>
        </authorList>
    </citation>
    <scope>NUCLEOTIDE SEQUENCE [LARGE SCALE GENOMIC DNA]</scope>
    <source>
        <strain evidence="10 11">DSM 14427</strain>
    </source>
</reference>
<proteinExistence type="inferred from homology"/>